<dbReference type="PANTHER" id="PTHR46311:SF3">
    <property type="entry name" value="CALCIUM-BINDING PROTEIN 8"/>
    <property type="match status" value="1"/>
</dbReference>
<evidence type="ECO:0000259" key="2">
    <source>
        <dbReference type="PROSITE" id="PS50222"/>
    </source>
</evidence>
<proteinExistence type="predicted"/>
<protein>
    <recommendedName>
        <fullName evidence="2">EF-hand domain-containing protein</fullName>
    </recommendedName>
</protein>
<dbReference type="InterPro" id="IPR051111">
    <property type="entry name" value="Ca-binding_regulatory"/>
</dbReference>
<dbReference type="PANTHER" id="PTHR46311">
    <property type="entry name" value="CALCIUM-BINDING PROTEIN 8-RELATED"/>
    <property type="match status" value="1"/>
</dbReference>
<keyword evidence="4" id="KW-1185">Reference proteome</keyword>
<dbReference type="PROSITE" id="PS50222">
    <property type="entry name" value="EF_HAND_2"/>
    <property type="match status" value="1"/>
</dbReference>
<sequence length="68" mass="7771">DGQVDFEEFMTILGPKLLSSDNREGFLGNTIDNIFWQVRNKTSIQPTGKQSVSHHSDSLIFIHLFHLI</sequence>
<reference evidence="3 4" key="1">
    <citation type="submission" date="2021-06" db="EMBL/GenBank/DDBJ databases">
        <authorList>
            <person name="Palmer J.M."/>
        </authorList>
    </citation>
    <scope>NUCLEOTIDE SEQUENCE [LARGE SCALE GENOMIC DNA]</scope>
    <source>
        <strain evidence="3 4">GA_2019</strain>
        <tissue evidence="3">Muscle</tissue>
    </source>
</reference>
<gene>
    <name evidence="3" type="ORF">GOODEAATRI_024217</name>
</gene>
<comment type="caution">
    <text evidence="3">The sequence shown here is derived from an EMBL/GenBank/DDBJ whole genome shotgun (WGS) entry which is preliminary data.</text>
</comment>
<evidence type="ECO:0000313" key="3">
    <source>
        <dbReference type="EMBL" id="MEQ2166100.1"/>
    </source>
</evidence>
<name>A0ABV0N3Z4_9TELE</name>
<dbReference type="Proteomes" id="UP001476798">
    <property type="component" value="Unassembled WGS sequence"/>
</dbReference>
<organism evidence="3 4">
    <name type="scientific">Goodea atripinnis</name>
    <dbReference type="NCBI Taxonomy" id="208336"/>
    <lineage>
        <taxon>Eukaryota</taxon>
        <taxon>Metazoa</taxon>
        <taxon>Chordata</taxon>
        <taxon>Craniata</taxon>
        <taxon>Vertebrata</taxon>
        <taxon>Euteleostomi</taxon>
        <taxon>Actinopterygii</taxon>
        <taxon>Neopterygii</taxon>
        <taxon>Teleostei</taxon>
        <taxon>Neoteleostei</taxon>
        <taxon>Acanthomorphata</taxon>
        <taxon>Ovalentaria</taxon>
        <taxon>Atherinomorphae</taxon>
        <taxon>Cyprinodontiformes</taxon>
        <taxon>Goodeidae</taxon>
        <taxon>Goodea</taxon>
    </lineage>
</organism>
<evidence type="ECO:0000313" key="4">
    <source>
        <dbReference type="Proteomes" id="UP001476798"/>
    </source>
</evidence>
<evidence type="ECO:0000256" key="1">
    <source>
        <dbReference type="ARBA" id="ARBA00022737"/>
    </source>
</evidence>
<accession>A0ABV0N3Z4</accession>
<feature type="non-terminal residue" evidence="3">
    <location>
        <position position="1"/>
    </location>
</feature>
<keyword evidence="1" id="KW-0677">Repeat</keyword>
<dbReference type="InterPro" id="IPR002048">
    <property type="entry name" value="EF_hand_dom"/>
</dbReference>
<feature type="domain" description="EF-hand" evidence="2">
    <location>
        <begin position="1"/>
        <end position="19"/>
    </location>
</feature>
<dbReference type="EMBL" id="JAHRIO010022670">
    <property type="protein sequence ID" value="MEQ2166100.1"/>
    <property type="molecule type" value="Genomic_DNA"/>
</dbReference>